<keyword evidence="2" id="KW-0479">Metal-binding</keyword>
<dbReference type="EMBL" id="JAWDEY010000005">
    <property type="protein sequence ID" value="KAK6590616.1"/>
    <property type="molecule type" value="Genomic_DNA"/>
</dbReference>
<keyword evidence="8" id="KW-1185">Reference proteome</keyword>
<dbReference type="InterPro" id="IPR011992">
    <property type="entry name" value="EF-hand-dom_pair"/>
</dbReference>
<keyword evidence="5" id="KW-0472">Membrane</keyword>
<sequence length="182" mass="20626">MAPTKVNRDKIEFAFRDAAGNGPTIQTSKVGEIVRRMGLAPSEAEIEQFIATVGQQCDLAKFIRFCDSIVHPEDTYANLVQFFKSYDSKNSGSITSQQLTSLFTNSGEVLSEKEIEMLIREFPSSDGGFNYEQFLKENSPLILHLISIVFMCATINAILYFARFNLKEWRNLFVFIKVKVCI</sequence>
<keyword evidence="3" id="KW-0677">Repeat</keyword>
<keyword evidence="5" id="KW-0812">Transmembrane</keyword>
<feature type="domain" description="EF-hand" evidence="6">
    <location>
        <begin position="74"/>
        <end position="109"/>
    </location>
</feature>
<keyword evidence="5" id="KW-1133">Transmembrane helix</keyword>
<dbReference type="GO" id="GO:0005509">
    <property type="term" value="F:calcium ion binding"/>
    <property type="evidence" value="ECO:0007669"/>
    <property type="project" value="InterPro"/>
</dbReference>
<dbReference type="Gene3D" id="1.10.238.10">
    <property type="entry name" value="EF-hand"/>
    <property type="match status" value="2"/>
</dbReference>
<dbReference type="Pfam" id="PF13499">
    <property type="entry name" value="EF-hand_7"/>
    <property type="match status" value="1"/>
</dbReference>
<dbReference type="PROSITE" id="PS50222">
    <property type="entry name" value="EF_HAND_2"/>
    <property type="match status" value="1"/>
</dbReference>
<evidence type="ECO:0000256" key="5">
    <source>
        <dbReference type="SAM" id="Phobius"/>
    </source>
</evidence>
<dbReference type="GO" id="GO:0016460">
    <property type="term" value="C:myosin II complex"/>
    <property type="evidence" value="ECO:0007669"/>
    <property type="project" value="TreeGrafter"/>
</dbReference>
<dbReference type="SUPFAM" id="SSF47473">
    <property type="entry name" value="EF-hand"/>
    <property type="match status" value="1"/>
</dbReference>
<protein>
    <recommendedName>
        <fullName evidence="1">Calmodulin</fullName>
    </recommendedName>
</protein>
<keyword evidence="4" id="KW-0007">Acetylation</keyword>
<evidence type="ECO:0000256" key="1">
    <source>
        <dbReference type="ARBA" id="ARBA00020786"/>
    </source>
</evidence>
<accession>A0AAV9Y104</accession>
<evidence type="ECO:0000256" key="3">
    <source>
        <dbReference type="ARBA" id="ARBA00022737"/>
    </source>
</evidence>
<dbReference type="FunFam" id="1.10.238.10:FF:000001">
    <property type="entry name" value="Calmodulin 1"/>
    <property type="match status" value="1"/>
</dbReference>
<dbReference type="AlphaFoldDB" id="A0AAV9Y104"/>
<reference evidence="7 8" key="1">
    <citation type="submission" date="2023-10" db="EMBL/GenBank/DDBJ databases">
        <title>Comparative genomics analysis reveals potential genetic determinants of host preference in Cryptosporidium xiaoi.</title>
        <authorList>
            <person name="Xiao L."/>
            <person name="Li J."/>
        </authorList>
    </citation>
    <scope>NUCLEOTIDE SEQUENCE [LARGE SCALE GENOMIC DNA]</scope>
    <source>
        <strain evidence="7 8">52996</strain>
    </source>
</reference>
<dbReference type="InterPro" id="IPR002048">
    <property type="entry name" value="EF_hand_dom"/>
</dbReference>
<evidence type="ECO:0000256" key="2">
    <source>
        <dbReference type="ARBA" id="ARBA00022723"/>
    </source>
</evidence>
<proteinExistence type="predicted"/>
<dbReference type="InterPro" id="IPR050230">
    <property type="entry name" value="CALM/Myosin/TropC-like"/>
</dbReference>
<evidence type="ECO:0000256" key="4">
    <source>
        <dbReference type="ARBA" id="ARBA00022990"/>
    </source>
</evidence>
<gene>
    <name evidence="7" type="ORF">RS030_142227</name>
</gene>
<dbReference type="PANTHER" id="PTHR23048:SF0">
    <property type="entry name" value="CALMODULIN LIKE 3"/>
    <property type="match status" value="1"/>
</dbReference>
<feature type="transmembrane region" description="Helical" evidence="5">
    <location>
        <begin position="141"/>
        <end position="162"/>
    </location>
</feature>
<evidence type="ECO:0000313" key="8">
    <source>
        <dbReference type="Proteomes" id="UP001311799"/>
    </source>
</evidence>
<evidence type="ECO:0000259" key="6">
    <source>
        <dbReference type="PROSITE" id="PS50222"/>
    </source>
</evidence>
<evidence type="ECO:0000313" key="7">
    <source>
        <dbReference type="EMBL" id="KAK6590616.1"/>
    </source>
</evidence>
<name>A0AAV9Y104_9CRYT</name>
<dbReference type="PANTHER" id="PTHR23048">
    <property type="entry name" value="MYOSIN LIGHT CHAIN 1, 3"/>
    <property type="match status" value="1"/>
</dbReference>
<organism evidence="7 8">
    <name type="scientific">Cryptosporidium xiaoi</name>
    <dbReference type="NCBI Taxonomy" id="659607"/>
    <lineage>
        <taxon>Eukaryota</taxon>
        <taxon>Sar</taxon>
        <taxon>Alveolata</taxon>
        <taxon>Apicomplexa</taxon>
        <taxon>Conoidasida</taxon>
        <taxon>Coccidia</taxon>
        <taxon>Eucoccidiorida</taxon>
        <taxon>Eimeriorina</taxon>
        <taxon>Cryptosporidiidae</taxon>
        <taxon>Cryptosporidium</taxon>
    </lineage>
</organism>
<dbReference type="Proteomes" id="UP001311799">
    <property type="component" value="Unassembled WGS sequence"/>
</dbReference>
<comment type="caution">
    <text evidence="7">The sequence shown here is derived from an EMBL/GenBank/DDBJ whole genome shotgun (WGS) entry which is preliminary data.</text>
</comment>